<dbReference type="GO" id="GO:0003700">
    <property type="term" value="F:DNA-binding transcription factor activity"/>
    <property type="evidence" value="ECO:0007669"/>
    <property type="project" value="TreeGrafter"/>
</dbReference>
<dbReference type="InterPro" id="IPR028082">
    <property type="entry name" value="Peripla_BP_I"/>
</dbReference>
<comment type="caution">
    <text evidence="5">The sequence shown here is derived from an EMBL/GenBank/DDBJ whole genome shotgun (WGS) entry which is preliminary data.</text>
</comment>
<keyword evidence="6" id="KW-1185">Reference proteome</keyword>
<dbReference type="PROSITE" id="PS50932">
    <property type="entry name" value="HTH_LACI_2"/>
    <property type="match status" value="1"/>
</dbReference>
<dbReference type="PANTHER" id="PTHR30146:SF109">
    <property type="entry name" value="HTH-TYPE TRANSCRIPTIONAL REGULATOR GALS"/>
    <property type="match status" value="1"/>
</dbReference>
<reference evidence="5" key="1">
    <citation type="submission" date="2021-01" db="EMBL/GenBank/DDBJ databases">
        <title>Whole genome shotgun sequence of Actinoplanes rishiriensis NBRC 108556.</title>
        <authorList>
            <person name="Komaki H."/>
            <person name="Tamura T."/>
        </authorList>
    </citation>
    <scope>NUCLEOTIDE SEQUENCE</scope>
    <source>
        <strain evidence="5">NBRC 108556</strain>
    </source>
</reference>
<dbReference type="SUPFAM" id="SSF47413">
    <property type="entry name" value="lambda repressor-like DNA-binding domains"/>
    <property type="match status" value="1"/>
</dbReference>
<dbReference type="PROSITE" id="PS00356">
    <property type="entry name" value="HTH_LACI_1"/>
    <property type="match status" value="1"/>
</dbReference>
<name>A0A919K8R1_9ACTN</name>
<dbReference type="InterPro" id="IPR010982">
    <property type="entry name" value="Lambda_DNA-bd_dom_sf"/>
</dbReference>
<evidence type="ECO:0000259" key="4">
    <source>
        <dbReference type="PROSITE" id="PS50932"/>
    </source>
</evidence>
<evidence type="ECO:0000256" key="3">
    <source>
        <dbReference type="ARBA" id="ARBA00023163"/>
    </source>
</evidence>
<dbReference type="SMART" id="SM00354">
    <property type="entry name" value="HTH_LACI"/>
    <property type="match status" value="1"/>
</dbReference>
<keyword evidence="3" id="KW-0804">Transcription</keyword>
<feature type="domain" description="HTH lacI-type" evidence="4">
    <location>
        <begin position="17"/>
        <end position="71"/>
    </location>
</feature>
<dbReference type="Gene3D" id="3.40.50.2300">
    <property type="match status" value="2"/>
</dbReference>
<dbReference type="EMBL" id="BOMV01000105">
    <property type="protein sequence ID" value="GIF01478.1"/>
    <property type="molecule type" value="Genomic_DNA"/>
</dbReference>
<evidence type="ECO:0000313" key="5">
    <source>
        <dbReference type="EMBL" id="GIF01478.1"/>
    </source>
</evidence>
<proteinExistence type="predicted"/>
<dbReference type="Gene3D" id="1.10.260.40">
    <property type="entry name" value="lambda repressor-like DNA-binding domains"/>
    <property type="match status" value="1"/>
</dbReference>
<dbReference type="Proteomes" id="UP000636960">
    <property type="component" value="Unassembled WGS sequence"/>
</dbReference>
<organism evidence="5 6">
    <name type="scientific">Paractinoplanes rishiriensis</name>
    <dbReference type="NCBI Taxonomy" id="1050105"/>
    <lineage>
        <taxon>Bacteria</taxon>
        <taxon>Bacillati</taxon>
        <taxon>Actinomycetota</taxon>
        <taxon>Actinomycetes</taxon>
        <taxon>Micromonosporales</taxon>
        <taxon>Micromonosporaceae</taxon>
        <taxon>Paractinoplanes</taxon>
    </lineage>
</organism>
<accession>A0A919K8R1</accession>
<dbReference type="InterPro" id="IPR000843">
    <property type="entry name" value="HTH_LacI"/>
</dbReference>
<keyword evidence="2" id="KW-0238">DNA-binding</keyword>
<dbReference type="CDD" id="cd01392">
    <property type="entry name" value="HTH_LacI"/>
    <property type="match status" value="1"/>
</dbReference>
<dbReference type="GO" id="GO:0000976">
    <property type="term" value="F:transcription cis-regulatory region binding"/>
    <property type="evidence" value="ECO:0007669"/>
    <property type="project" value="TreeGrafter"/>
</dbReference>
<dbReference type="AlphaFoldDB" id="A0A919K8R1"/>
<evidence type="ECO:0000256" key="2">
    <source>
        <dbReference type="ARBA" id="ARBA00023125"/>
    </source>
</evidence>
<dbReference type="Pfam" id="PF00356">
    <property type="entry name" value="LacI"/>
    <property type="match status" value="1"/>
</dbReference>
<evidence type="ECO:0000256" key="1">
    <source>
        <dbReference type="ARBA" id="ARBA00023015"/>
    </source>
</evidence>
<gene>
    <name evidence="5" type="ORF">Ari01nite_89420</name>
</gene>
<keyword evidence="1" id="KW-0805">Transcription regulation</keyword>
<sequence length="341" mass="36918">MRTVIDIDRDRRMAHRPTMNDVARTAGVSLKTVSRVVNGEPTVTPDLAARVRAAVESLDYRPHLGASMLRRNDRRTRTIGVLLADVSNPFSAAVHRAVEDECRARGSHVLTGSLDEDPRRERELASAFAQRQTDGLILAPTGGDQSYLRRLRGMPVVFVERSAAGAAADTVVSTNVAGAAGAVRHLVAYGHRMVGFLGDRRELPTQRDRHRGYLRALGGRGGPAVHDLRDEAAAERATVAMLRGPDPPTAIFAAQGLVTIGAVRALRRLDQHRRVALVGFDDFPLADLLEPAVTVVQQDPARIGRTAAAALFERIDGYDGPPREIRIPTTLIPRGSGEIVA</sequence>
<dbReference type="PRINTS" id="PR00036">
    <property type="entry name" value="HTHLACI"/>
</dbReference>
<dbReference type="InterPro" id="IPR046335">
    <property type="entry name" value="LacI/GalR-like_sensor"/>
</dbReference>
<evidence type="ECO:0000313" key="6">
    <source>
        <dbReference type="Proteomes" id="UP000636960"/>
    </source>
</evidence>
<protein>
    <submittedName>
        <fullName evidence="5">LacI family transcriptional regulator</fullName>
    </submittedName>
</protein>
<dbReference type="Pfam" id="PF13377">
    <property type="entry name" value="Peripla_BP_3"/>
    <property type="match status" value="1"/>
</dbReference>
<dbReference type="PANTHER" id="PTHR30146">
    <property type="entry name" value="LACI-RELATED TRANSCRIPTIONAL REPRESSOR"/>
    <property type="match status" value="1"/>
</dbReference>
<dbReference type="SUPFAM" id="SSF53822">
    <property type="entry name" value="Periplasmic binding protein-like I"/>
    <property type="match status" value="1"/>
</dbReference>